<dbReference type="AlphaFoldDB" id="A0A7W3IJ23"/>
<evidence type="ECO:0000259" key="4">
    <source>
        <dbReference type="PROSITE" id="PS51186"/>
    </source>
</evidence>
<organism evidence="5 6">
    <name type="scientific">Stenotrophomonas tumulicola</name>
    <dbReference type="NCBI Taxonomy" id="1685415"/>
    <lineage>
        <taxon>Bacteria</taxon>
        <taxon>Pseudomonadati</taxon>
        <taxon>Pseudomonadota</taxon>
        <taxon>Gammaproteobacteria</taxon>
        <taxon>Lysobacterales</taxon>
        <taxon>Lysobacteraceae</taxon>
        <taxon>Stenotrophomonas</taxon>
    </lineage>
</organism>
<dbReference type="PANTHER" id="PTHR43877">
    <property type="entry name" value="AMINOALKYLPHOSPHONATE N-ACETYLTRANSFERASE-RELATED-RELATED"/>
    <property type="match status" value="1"/>
</dbReference>
<evidence type="ECO:0000313" key="6">
    <source>
        <dbReference type="Proteomes" id="UP000547058"/>
    </source>
</evidence>
<dbReference type="EMBL" id="JACGXS010000016">
    <property type="protein sequence ID" value="MBA8683735.1"/>
    <property type="molecule type" value="Genomic_DNA"/>
</dbReference>
<evidence type="ECO:0000256" key="2">
    <source>
        <dbReference type="ARBA" id="ARBA00023315"/>
    </source>
</evidence>
<dbReference type="GO" id="GO:0016747">
    <property type="term" value="F:acyltransferase activity, transferring groups other than amino-acyl groups"/>
    <property type="evidence" value="ECO:0007669"/>
    <property type="project" value="InterPro"/>
</dbReference>
<dbReference type="PANTHER" id="PTHR43877:SF2">
    <property type="entry name" value="AMINOALKYLPHOSPHONATE N-ACETYLTRANSFERASE-RELATED"/>
    <property type="match status" value="1"/>
</dbReference>
<gene>
    <name evidence="5" type="ORF">H4O11_18180</name>
</gene>
<dbReference type="CDD" id="cd04301">
    <property type="entry name" value="NAT_SF"/>
    <property type="match status" value="1"/>
</dbReference>
<dbReference type="PROSITE" id="PS51186">
    <property type="entry name" value="GNAT"/>
    <property type="match status" value="1"/>
</dbReference>
<dbReference type="Proteomes" id="UP000547058">
    <property type="component" value="Unassembled WGS sequence"/>
</dbReference>
<comment type="caution">
    <text evidence="5">The sequence shown here is derived from an EMBL/GenBank/DDBJ whole genome shotgun (WGS) entry which is preliminary data.</text>
</comment>
<dbReference type="InterPro" id="IPR000182">
    <property type="entry name" value="GNAT_dom"/>
</dbReference>
<sequence>MSGSVSSEQFLYTSVHDPLARPLFDGLEQEYDNRYADVRGRVGGSAREELQRYPAEAFASPVGAFVLLLRDGQAISGGAFMPHRDPHTAEFKRIWTLPGLRRQGIARRVLQELEEQAVRQGYRRVFLTTGFRQPEAVALYLGHGYRALFDLHADPETIAHLPFEKPLPLQQRGAVRRGSAEPCPASAPRGATPAGPLHGGHA</sequence>
<keyword evidence="2" id="KW-0012">Acyltransferase</keyword>
<reference evidence="5 6" key="1">
    <citation type="submission" date="2020-08" db="EMBL/GenBank/DDBJ databases">
        <title>Stenotrophomonas tumulicola JCM 30961.</title>
        <authorList>
            <person name="Deng Y."/>
        </authorList>
    </citation>
    <scope>NUCLEOTIDE SEQUENCE [LARGE SCALE GENOMIC DNA]</scope>
    <source>
        <strain evidence="5 6">JCM 30961</strain>
    </source>
</reference>
<dbReference type="InterPro" id="IPR050832">
    <property type="entry name" value="Bact_Acetyltransf"/>
</dbReference>
<protein>
    <submittedName>
        <fullName evidence="5">GNAT family N-acetyltransferase</fullName>
    </submittedName>
</protein>
<feature type="domain" description="N-acetyltransferase" evidence="4">
    <location>
        <begin position="18"/>
        <end position="168"/>
    </location>
</feature>
<keyword evidence="1 5" id="KW-0808">Transferase</keyword>
<dbReference type="Gene3D" id="3.40.630.30">
    <property type="match status" value="1"/>
</dbReference>
<evidence type="ECO:0000256" key="3">
    <source>
        <dbReference type="SAM" id="MobiDB-lite"/>
    </source>
</evidence>
<name>A0A7W3IJ23_9GAMM</name>
<dbReference type="Pfam" id="PF00583">
    <property type="entry name" value="Acetyltransf_1"/>
    <property type="match status" value="1"/>
</dbReference>
<evidence type="ECO:0000313" key="5">
    <source>
        <dbReference type="EMBL" id="MBA8683735.1"/>
    </source>
</evidence>
<dbReference type="InterPro" id="IPR016181">
    <property type="entry name" value="Acyl_CoA_acyltransferase"/>
</dbReference>
<keyword evidence="6" id="KW-1185">Reference proteome</keyword>
<dbReference type="SUPFAM" id="SSF55729">
    <property type="entry name" value="Acyl-CoA N-acyltransferases (Nat)"/>
    <property type="match status" value="1"/>
</dbReference>
<feature type="region of interest" description="Disordered" evidence="3">
    <location>
        <begin position="171"/>
        <end position="202"/>
    </location>
</feature>
<proteinExistence type="predicted"/>
<evidence type="ECO:0000256" key="1">
    <source>
        <dbReference type="ARBA" id="ARBA00022679"/>
    </source>
</evidence>
<dbReference type="RefSeq" id="WP_182342026.1">
    <property type="nucleotide sequence ID" value="NZ_JACGXS010000016.1"/>
</dbReference>
<accession>A0A7W3IJ23</accession>